<feature type="transmembrane region" description="Helical" evidence="11">
    <location>
        <begin position="6"/>
        <end position="26"/>
    </location>
</feature>
<evidence type="ECO:0000256" key="10">
    <source>
        <dbReference type="ARBA" id="ARBA00023136"/>
    </source>
</evidence>
<dbReference type="STRING" id="1364.LP2241_10034"/>
<evidence type="ECO:0000256" key="5">
    <source>
        <dbReference type="ARBA" id="ARBA00022692"/>
    </source>
</evidence>
<dbReference type="AlphaFoldDB" id="A0A0D6DZR0"/>
<dbReference type="CDD" id="cd06163">
    <property type="entry name" value="S2P-M50_PDZ_RseP-like"/>
    <property type="match status" value="1"/>
</dbReference>
<dbReference type="HOGENOM" id="CLU_025778_1_3_9"/>
<protein>
    <recommendedName>
        <fullName evidence="11">Zinc metalloprotease</fullName>
        <ecNumber evidence="11">3.4.24.-</ecNumber>
    </recommendedName>
</protein>
<evidence type="ECO:0000256" key="2">
    <source>
        <dbReference type="ARBA" id="ARBA00004141"/>
    </source>
</evidence>
<dbReference type="GO" id="GO:0004222">
    <property type="term" value="F:metalloendopeptidase activity"/>
    <property type="evidence" value="ECO:0007669"/>
    <property type="project" value="InterPro"/>
</dbReference>
<feature type="transmembrane region" description="Helical" evidence="11">
    <location>
        <begin position="386"/>
        <end position="405"/>
    </location>
</feature>
<evidence type="ECO:0000256" key="3">
    <source>
        <dbReference type="ARBA" id="ARBA00007931"/>
    </source>
</evidence>
<keyword evidence="7 11" id="KW-0862">Zinc</keyword>
<evidence type="ECO:0000256" key="8">
    <source>
        <dbReference type="ARBA" id="ARBA00022989"/>
    </source>
</evidence>
<dbReference type="PANTHER" id="PTHR42837">
    <property type="entry name" value="REGULATOR OF SIGMA-E PROTEASE RSEP"/>
    <property type="match status" value="1"/>
</dbReference>
<evidence type="ECO:0000256" key="4">
    <source>
        <dbReference type="ARBA" id="ARBA00022670"/>
    </source>
</evidence>
<evidence type="ECO:0000259" key="12">
    <source>
        <dbReference type="Pfam" id="PF02163"/>
    </source>
</evidence>
<name>A0A0D6DZR0_9LACT</name>
<evidence type="ECO:0000313" key="14">
    <source>
        <dbReference type="Proteomes" id="UP000033166"/>
    </source>
</evidence>
<dbReference type="Proteomes" id="UP000033166">
    <property type="component" value="Chromosome I"/>
</dbReference>
<evidence type="ECO:0000256" key="9">
    <source>
        <dbReference type="ARBA" id="ARBA00023049"/>
    </source>
</evidence>
<comment type="similarity">
    <text evidence="3 11">Belongs to the peptidase M50B family.</text>
</comment>
<dbReference type="InterPro" id="IPR008915">
    <property type="entry name" value="Peptidase_M50"/>
</dbReference>
<evidence type="ECO:0000313" key="13">
    <source>
        <dbReference type="EMBL" id="CEN29480.1"/>
    </source>
</evidence>
<reference evidence="14" key="1">
    <citation type="submission" date="2015-01" db="EMBL/GenBank/DDBJ databases">
        <authorList>
            <person name="Andreevskaya M."/>
        </authorList>
    </citation>
    <scope>NUCLEOTIDE SEQUENCE [LARGE SCALE GENOMIC DNA]</scope>
    <source>
        <strain evidence="14">MKFS47</strain>
    </source>
</reference>
<dbReference type="Gene3D" id="2.30.42.10">
    <property type="match status" value="1"/>
</dbReference>
<dbReference type="InterPro" id="IPR036034">
    <property type="entry name" value="PDZ_sf"/>
</dbReference>
<keyword evidence="11" id="KW-0479">Metal-binding</keyword>
<accession>A0A0D6DZR0</accession>
<dbReference type="RefSeq" id="WP_047916444.1">
    <property type="nucleotide sequence ID" value="NZ_LN774769.1"/>
</dbReference>
<keyword evidence="6 11" id="KW-0378">Hydrolase</keyword>
<dbReference type="GO" id="GO:0016020">
    <property type="term" value="C:membrane"/>
    <property type="evidence" value="ECO:0007669"/>
    <property type="project" value="UniProtKB-SubCell"/>
</dbReference>
<dbReference type="PANTHER" id="PTHR42837:SF2">
    <property type="entry name" value="MEMBRANE METALLOPROTEASE ARASP2, CHLOROPLASTIC-RELATED"/>
    <property type="match status" value="1"/>
</dbReference>
<feature type="domain" description="Peptidase M50" evidence="12">
    <location>
        <begin position="8"/>
        <end position="399"/>
    </location>
</feature>
<keyword evidence="8 11" id="KW-1133">Transmembrane helix</keyword>
<feature type="transmembrane region" description="Helical" evidence="11">
    <location>
        <begin position="336"/>
        <end position="357"/>
    </location>
</feature>
<dbReference type="KEGG" id="lpk:LACPI_2280"/>
<keyword evidence="5 11" id="KW-0812">Transmembrane</keyword>
<sequence length="413" mass="45122">MIQSIITFIIIFGIIVCVHEYGHLYFAKKSGILVREFSIGMGPKIYAHQAKDGTVYTIRILPLGGYVRMAGWGEDTTEIKTGAPVSLTLDSDSMLVTRINLSDKVQFEQSLPMLVTAYDFEHALTITGEVNGQVKTYSVDHDATVVEEDGTELRIAPIDVQYQSASLPGRMMTNFAGPLNNFILGIVACILVAFMQGSVQDLSSNKITVTDKNLPAYQAGLRTGDTVKSINGTEVSDWQSLSDQIIKSDGKAIKVKTLKDSLVITPKKQDKAYIIGISPNLKTGFFDKVSGGVQKAATYAFTIINALKNLILHPSLNKLGGPVAMYQMTGQAAREGLTTVIGFMALLSINLGIFNLMPIPALDGGKIVMNIIEAIRRKPMKQEHETIITLVGVGFMVLLMIAVTWNDILRLFR</sequence>
<dbReference type="EC" id="3.4.24.-" evidence="11"/>
<evidence type="ECO:0000256" key="7">
    <source>
        <dbReference type="ARBA" id="ARBA00022833"/>
    </source>
</evidence>
<dbReference type="EMBL" id="LN774769">
    <property type="protein sequence ID" value="CEN29480.1"/>
    <property type="molecule type" value="Genomic_DNA"/>
</dbReference>
<evidence type="ECO:0000256" key="6">
    <source>
        <dbReference type="ARBA" id="ARBA00022801"/>
    </source>
</evidence>
<feature type="transmembrane region" description="Helical" evidence="11">
    <location>
        <begin position="179"/>
        <end position="199"/>
    </location>
</feature>
<keyword evidence="10 11" id="KW-0472">Membrane</keyword>
<organism evidence="13 14">
    <name type="scientific">Pseudolactococcus piscium MKFS47</name>
    <dbReference type="NCBI Taxonomy" id="297352"/>
    <lineage>
        <taxon>Bacteria</taxon>
        <taxon>Bacillati</taxon>
        <taxon>Bacillota</taxon>
        <taxon>Bacilli</taxon>
        <taxon>Lactobacillales</taxon>
        <taxon>Streptococcaceae</taxon>
        <taxon>Pseudolactococcus</taxon>
    </lineage>
</organism>
<comment type="cofactor">
    <cofactor evidence="1 11">
        <name>Zn(2+)</name>
        <dbReference type="ChEBI" id="CHEBI:29105"/>
    </cofactor>
</comment>
<dbReference type="SUPFAM" id="SSF50156">
    <property type="entry name" value="PDZ domain-like"/>
    <property type="match status" value="1"/>
</dbReference>
<comment type="subcellular location">
    <subcellularLocation>
        <location evidence="2">Membrane</location>
        <topology evidence="2">Multi-pass membrane protein</topology>
    </subcellularLocation>
</comment>
<dbReference type="NCBIfam" id="TIGR00054">
    <property type="entry name" value="RIP metalloprotease RseP"/>
    <property type="match status" value="1"/>
</dbReference>
<keyword evidence="4 13" id="KW-0645">Protease</keyword>
<proteinExistence type="inferred from homology"/>
<keyword evidence="9 11" id="KW-0482">Metalloprotease</keyword>
<dbReference type="InterPro" id="IPR004387">
    <property type="entry name" value="Pept_M50_Zn"/>
</dbReference>
<dbReference type="GO" id="GO:0006508">
    <property type="term" value="P:proteolysis"/>
    <property type="evidence" value="ECO:0007669"/>
    <property type="project" value="UniProtKB-KW"/>
</dbReference>
<evidence type="ECO:0000256" key="1">
    <source>
        <dbReference type="ARBA" id="ARBA00001947"/>
    </source>
</evidence>
<gene>
    <name evidence="13" type="primary">rseP</name>
    <name evidence="13" type="ORF">LACPI_2280</name>
</gene>
<evidence type="ECO:0000256" key="11">
    <source>
        <dbReference type="RuleBase" id="RU362031"/>
    </source>
</evidence>
<dbReference type="GO" id="GO:0046872">
    <property type="term" value="F:metal ion binding"/>
    <property type="evidence" value="ECO:0007669"/>
    <property type="project" value="UniProtKB-KW"/>
</dbReference>
<dbReference type="Pfam" id="PF02163">
    <property type="entry name" value="Peptidase_M50"/>
    <property type="match status" value="1"/>
</dbReference>